<feature type="compositionally biased region" description="Pro residues" evidence="1">
    <location>
        <begin position="1"/>
        <end position="14"/>
    </location>
</feature>
<evidence type="ECO:0000256" key="1">
    <source>
        <dbReference type="SAM" id="MobiDB-lite"/>
    </source>
</evidence>
<dbReference type="EMBL" id="JABFUD020000006">
    <property type="protein sequence ID" value="KAI5079088.1"/>
    <property type="molecule type" value="Genomic_DNA"/>
</dbReference>
<name>A0A9D4ZKK3_ADICA</name>
<dbReference type="InterPro" id="IPR056700">
    <property type="entry name" value="DUF7798"/>
</dbReference>
<dbReference type="Proteomes" id="UP000886520">
    <property type="component" value="Chromosome 6"/>
</dbReference>
<sequence>MDESLPPAPPPPVPQEASSGWGGGWGNWGSSAFSVLSGIQKVAVSAADEITKNAIAAAKDAAKGVAELQENVTGSLKLQDQGDAEDASPLVETAESDTELPQDKLRSAALQKLEEAGQDTALGHGLKAIDTSVENLASGAWQAFGTAWRGSRNFIQKLENSAESLAESIQNQGSFNYKAGTFAPSLIEGGKAITARGLEVLEYVGKEAIDLIATEAGIQLEEDPTPADGDIIVNDEQFVDDVTFDRCFYIYGGPEQLEELEALSNHHMLLCNRAKAKLPSEQKASYDSALKQVKQVLDLGFNGIEKTELDKGKRVETGSIGDVSELKQIRETSVAKAAEMAAGFTVALGGLAMAEVVQKTTDRLEAIRVEGVHRLSELCAAGILQLLNLGKSVLSSTSEQGEDADTIVWPSDYLEKAKLIRAQAQSMSGDIEAISHSFITGIGDVTAAFQAAIRSEIGKEGEKDDAKHELMRERSIEDKAQALSNDLESDGSAAIEKVQSGVGHLVHVVLFTSLKS</sequence>
<accession>A0A9D4ZKK3</accession>
<evidence type="ECO:0000313" key="4">
    <source>
        <dbReference type="EMBL" id="KAI5079088.1"/>
    </source>
</evidence>
<comment type="caution">
    <text evidence="4">The sequence shown here is derived from an EMBL/GenBank/DDBJ whole genome shotgun (WGS) entry which is preliminary data.</text>
</comment>
<feature type="region of interest" description="Disordered" evidence="1">
    <location>
        <begin position="76"/>
        <end position="100"/>
    </location>
</feature>
<dbReference type="PANTHER" id="PTHR36011:SF1">
    <property type="entry name" value="BAT2 DOMAIN PROTEIN"/>
    <property type="match status" value="1"/>
</dbReference>
<feature type="region of interest" description="Disordered" evidence="1">
    <location>
        <begin position="1"/>
        <end position="25"/>
    </location>
</feature>
<evidence type="ECO:0000259" key="2">
    <source>
        <dbReference type="Pfam" id="PF25074"/>
    </source>
</evidence>
<feature type="domain" description="DUF7798" evidence="2">
    <location>
        <begin position="242"/>
        <end position="514"/>
    </location>
</feature>
<dbReference type="Pfam" id="PF25074">
    <property type="entry name" value="DUF7798"/>
    <property type="match status" value="1"/>
</dbReference>
<keyword evidence="5" id="KW-1185">Reference proteome</keyword>
<proteinExistence type="predicted"/>
<evidence type="ECO:0000313" key="3">
    <source>
        <dbReference type="EMBL" id="KAI5078536.1"/>
    </source>
</evidence>
<evidence type="ECO:0000313" key="5">
    <source>
        <dbReference type="Proteomes" id="UP000886520"/>
    </source>
</evidence>
<reference evidence="4" key="1">
    <citation type="submission" date="2021-01" db="EMBL/GenBank/DDBJ databases">
        <title>Adiantum capillus-veneris genome.</title>
        <authorList>
            <person name="Fang Y."/>
            <person name="Liao Q."/>
        </authorList>
    </citation>
    <scope>NUCLEOTIDE SEQUENCE</scope>
    <source>
        <strain evidence="4">H3</strain>
        <tissue evidence="4">Leaf</tissue>
    </source>
</reference>
<gene>
    <name evidence="3" type="ORF">GOP47_0006207</name>
    <name evidence="4" type="ORF">GOP47_0006759</name>
</gene>
<dbReference type="AlphaFoldDB" id="A0A9D4ZKK3"/>
<dbReference type="PANTHER" id="PTHR36011">
    <property type="entry name" value="BAT2 DOMAIN PROTEIN"/>
    <property type="match status" value="1"/>
</dbReference>
<dbReference type="OrthoDB" id="1922570at2759"/>
<organism evidence="4 5">
    <name type="scientific">Adiantum capillus-veneris</name>
    <name type="common">Maidenhair fern</name>
    <dbReference type="NCBI Taxonomy" id="13818"/>
    <lineage>
        <taxon>Eukaryota</taxon>
        <taxon>Viridiplantae</taxon>
        <taxon>Streptophyta</taxon>
        <taxon>Embryophyta</taxon>
        <taxon>Tracheophyta</taxon>
        <taxon>Polypodiopsida</taxon>
        <taxon>Polypodiidae</taxon>
        <taxon>Polypodiales</taxon>
        <taxon>Pteridineae</taxon>
        <taxon>Pteridaceae</taxon>
        <taxon>Vittarioideae</taxon>
        <taxon>Adiantum</taxon>
    </lineage>
</organism>
<protein>
    <recommendedName>
        <fullName evidence="2">DUF7798 domain-containing protein</fullName>
    </recommendedName>
</protein>
<dbReference type="EMBL" id="JABFUD020000006">
    <property type="protein sequence ID" value="KAI5078536.1"/>
    <property type="molecule type" value="Genomic_DNA"/>
</dbReference>